<evidence type="ECO:0000256" key="1">
    <source>
        <dbReference type="ARBA" id="ARBA00006586"/>
    </source>
</evidence>
<evidence type="ECO:0000256" key="2">
    <source>
        <dbReference type="ARBA" id="ARBA00022729"/>
    </source>
</evidence>
<dbReference type="Gene3D" id="1.10.1400.10">
    <property type="match status" value="1"/>
</dbReference>
<accession>E6V968</accession>
<sequence>MVAIALGSAVLGTAPAWARRDSPSPAAGIEIRRTADGIPHIRATTWRGLGVGYGQAQAEDALCTLADAFVTFSGQRSLYFGAEAKPQTRSTFGTPANLDLDFFFQAFAGADAVEALKREQPAELNELIAGFAEGYNRHVRALQAGQKRRGDAPHACVDAPWVRTIGPEDIYRRMLAAGLAGGYTQFVAEIAKAGPAAEAPPAPADKFSLSTRLDIPVGDAHGIGSNVLAFGQAATGERGGSVLFGNPHWYWGGPDRFYQAHLRLPGKLDVAGVSFLGIPVIMIGFNNDVAWSHTVSAARRFGMFDLTLDPADPTRYLVDGRSEPMRAQPLAVAVRRADGSVDLVHRTLYRTRFGPVVDLGARNAALGWSARKAVAIRDINADNPRIFRNFFRWDQARSLDEFIRIQREELAMPWVNTAAIGRGDGRVWYADVGAVPGVSDALRASCTTPLSKAFAALDPATPMLDGSRSACEWQTAKGAVQAGTLAADSMPSLLREDYVANMNDSFWLTNPAQPLTGFASVLGGEGRALSMRGREGHRIAGELAAAGETSSRGLANRVMQKTLEARSYTADRFKPALVDASCASGSVDLPAEEAASKARTTVDVRQACQVLRNWSNRADAGDRGALLWDAFWTRVLKIPAKELYTTPFSASAPLTTPSSINAADPRVARALASAVEEMARKGWALDTLLGERRFVRSEGRQVPLSGGCDAEGYFTIACANEGDYTMGDRSHGNTYLQVVYFDRRGVHARTLLAHGEKETAVTNGPGAAPVVRYAKKDWLRFPFREEDIARDPSLVRQTLQP</sequence>
<dbReference type="HOGENOM" id="CLU_017615_0_0_4"/>
<keyword evidence="4" id="KW-0865">Zymogen</keyword>
<dbReference type="EMBL" id="CP002417">
    <property type="protein sequence ID" value="ADU38483.1"/>
    <property type="molecule type" value="Genomic_DNA"/>
</dbReference>
<dbReference type="GO" id="GO:0017000">
    <property type="term" value="P:antibiotic biosynthetic process"/>
    <property type="evidence" value="ECO:0007669"/>
    <property type="project" value="InterPro"/>
</dbReference>
<dbReference type="Gene3D" id="2.30.120.10">
    <property type="match status" value="1"/>
</dbReference>
<dbReference type="Proteomes" id="UP000008917">
    <property type="component" value="Chromosome"/>
</dbReference>
<evidence type="ECO:0000313" key="6">
    <source>
        <dbReference type="Proteomes" id="UP000008917"/>
    </source>
</evidence>
<dbReference type="PANTHER" id="PTHR34218:SF3">
    <property type="entry name" value="ACYL-HOMOSERINE LACTONE ACYLASE PVDQ"/>
    <property type="match status" value="1"/>
</dbReference>
<dbReference type="InterPro" id="IPR023343">
    <property type="entry name" value="Penicillin_amidase_dom1"/>
</dbReference>
<comment type="similarity">
    <text evidence="1">Belongs to the peptidase S45 family.</text>
</comment>
<keyword evidence="2" id="KW-0732">Signal</keyword>
<dbReference type="OrthoDB" id="9760084at2"/>
<keyword evidence="3 5" id="KW-0378">Hydrolase</keyword>
<dbReference type="InterPro" id="IPR043146">
    <property type="entry name" value="Penicillin_amidase_N_B-knob"/>
</dbReference>
<protein>
    <submittedName>
        <fullName evidence="5">Acyl-homoserine-lactone acylase</fullName>
        <ecNumber evidence="5">3.5.1.97</ecNumber>
    </submittedName>
</protein>
<evidence type="ECO:0000256" key="3">
    <source>
        <dbReference type="ARBA" id="ARBA00022801"/>
    </source>
</evidence>
<proteinExistence type="inferred from homology"/>
<organism evidence="5 6">
    <name type="scientific">Variovorax paradoxus (strain EPS)</name>
    <dbReference type="NCBI Taxonomy" id="595537"/>
    <lineage>
        <taxon>Bacteria</taxon>
        <taxon>Pseudomonadati</taxon>
        <taxon>Pseudomonadota</taxon>
        <taxon>Betaproteobacteria</taxon>
        <taxon>Burkholderiales</taxon>
        <taxon>Comamonadaceae</taxon>
        <taxon>Variovorax</taxon>
    </lineage>
</organism>
<dbReference type="PANTHER" id="PTHR34218">
    <property type="entry name" value="PEPTIDASE S45 PENICILLIN AMIDASE"/>
    <property type="match status" value="1"/>
</dbReference>
<dbReference type="Gene3D" id="3.60.20.10">
    <property type="entry name" value="Glutamine Phosphoribosylpyrophosphate, subunit 1, domain 1"/>
    <property type="match status" value="1"/>
</dbReference>
<gene>
    <name evidence="5" type="ordered locus">Varpa_4314</name>
</gene>
<name>E6V968_VARPE</name>
<dbReference type="eggNOG" id="COG2366">
    <property type="taxonomic scope" value="Bacteria"/>
</dbReference>
<dbReference type="GO" id="GO:0016811">
    <property type="term" value="F:hydrolase activity, acting on carbon-nitrogen (but not peptide) bonds, in linear amides"/>
    <property type="evidence" value="ECO:0007669"/>
    <property type="project" value="InterPro"/>
</dbReference>
<evidence type="ECO:0000313" key="5">
    <source>
        <dbReference type="EMBL" id="ADU38483.1"/>
    </source>
</evidence>
<reference evidence="6" key="1">
    <citation type="submission" date="2010-12" db="EMBL/GenBank/DDBJ databases">
        <title>Complete sequence of Variovorax paradoxus EPS.</title>
        <authorList>
            <consortium name="US DOE Joint Genome Institute"/>
            <person name="Lucas S."/>
            <person name="Copeland A."/>
            <person name="Lapidus A."/>
            <person name="Cheng J.-F."/>
            <person name="Goodwin L."/>
            <person name="Pitluck S."/>
            <person name="Teshima H."/>
            <person name="Detter J.C."/>
            <person name="Han C."/>
            <person name="Tapia R."/>
            <person name="Land M."/>
            <person name="Hauser L."/>
            <person name="Kyrpides N."/>
            <person name="Ivanova N."/>
            <person name="Ovchinnikova G."/>
            <person name="Orwin P."/>
            <person name="Han J.-I.G."/>
            <person name="Woyke T."/>
        </authorList>
    </citation>
    <scope>NUCLEOTIDE SEQUENCE [LARGE SCALE GENOMIC DNA]</scope>
    <source>
        <strain evidence="6">EPS</strain>
    </source>
</reference>
<reference evidence="5 6" key="2">
    <citation type="journal article" date="2013" name="Genome Announc.">
        <title>Genome of the Root-Associated Plant Growth-Promoting Bacterium Variovorax paradoxus Strain EPS.</title>
        <authorList>
            <person name="Han J.I."/>
            <person name="Spain J.C."/>
            <person name="Leadbetter J.R."/>
            <person name="Ovchinnikova G."/>
            <person name="Goodwin L.A."/>
            <person name="Han C.S."/>
            <person name="Woyke T."/>
            <person name="Davenport K.W."/>
            <person name="Orwin P.M."/>
        </authorList>
    </citation>
    <scope>NUCLEOTIDE SEQUENCE [LARGE SCALE GENOMIC DNA]</scope>
    <source>
        <strain evidence="5 6">EPS</strain>
    </source>
</reference>
<dbReference type="InterPro" id="IPR002692">
    <property type="entry name" value="S45"/>
</dbReference>
<evidence type="ECO:0000256" key="4">
    <source>
        <dbReference type="ARBA" id="ARBA00023145"/>
    </source>
</evidence>
<dbReference type="MEROPS" id="S45.003"/>
<dbReference type="InterPro" id="IPR043147">
    <property type="entry name" value="Penicillin_amidase_A-knob"/>
</dbReference>
<dbReference type="Pfam" id="PF01804">
    <property type="entry name" value="Penicil_amidase"/>
    <property type="match status" value="1"/>
</dbReference>
<dbReference type="SUPFAM" id="SSF56235">
    <property type="entry name" value="N-terminal nucleophile aminohydrolases (Ntn hydrolases)"/>
    <property type="match status" value="1"/>
</dbReference>
<dbReference type="EC" id="3.5.1.97" evidence="5"/>
<dbReference type="STRING" id="595537.Varpa_4314"/>
<dbReference type="AlphaFoldDB" id="E6V968"/>
<dbReference type="InterPro" id="IPR029055">
    <property type="entry name" value="Ntn_hydrolases_N"/>
</dbReference>
<dbReference type="Gene3D" id="1.10.439.10">
    <property type="entry name" value="Penicillin Amidohydrolase, domain 1"/>
    <property type="match status" value="1"/>
</dbReference>
<dbReference type="KEGG" id="vpe:Varpa_4314"/>